<dbReference type="GO" id="GO:0003677">
    <property type="term" value="F:DNA binding"/>
    <property type="evidence" value="ECO:0007669"/>
    <property type="project" value="UniProtKB-UniRule"/>
</dbReference>
<feature type="region of interest" description="Disordered" evidence="2">
    <location>
        <begin position="60"/>
        <end position="90"/>
    </location>
</feature>
<proteinExistence type="predicted"/>
<evidence type="ECO:0000259" key="3">
    <source>
        <dbReference type="PROSITE" id="PS51740"/>
    </source>
</evidence>
<name>A0A6J4P9U0_9ACTN</name>
<dbReference type="AlphaFoldDB" id="A0A6J4P9U0"/>
<dbReference type="InterPro" id="IPR037914">
    <property type="entry name" value="SpoVT-AbrB_sf"/>
</dbReference>
<reference evidence="4" key="1">
    <citation type="submission" date="2020-02" db="EMBL/GenBank/DDBJ databases">
        <authorList>
            <person name="Meier V. D."/>
        </authorList>
    </citation>
    <scope>NUCLEOTIDE SEQUENCE</scope>
    <source>
        <strain evidence="4">AVDCRST_MAG82</strain>
    </source>
</reference>
<dbReference type="Gene3D" id="2.10.260.10">
    <property type="match status" value="1"/>
</dbReference>
<dbReference type="InterPro" id="IPR007159">
    <property type="entry name" value="SpoVT-AbrB_dom"/>
</dbReference>
<evidence type="ECO:0000313" key="4">
    <source>
        <dbReference type="EMBL" id="CAA9408529.1"/>
    </source>
</evidence>
<dbReference type="SUPFAM" id="SSF89447">
    <property type="entry name" value="AbrB/MazE/MraZ-like"/>
    <property type="match status" value="1"/>
</dbReference>
<dbReference type="Pfam" id="PF04014">
    <property type="entry name" value="MazE_antitoxin"/>
    <property type="match status" value="1"/>
</dbReference>
<evidence type="ECO:0000256" key="2">
    <source>
        <dbReference type="SAM" id="MobiDB-lite"/>
    </source>
</evidence>
<feature type="domain" description="SpoVT-AbrB" evidence="3">
    <location>
        <begin position="7"/>
        <end position="52"/>
    </location>
</feature>
<dbReference type="PROSITE" id="PS51740">
    <property type="entry name" value="SPOVT_ABRB"/>
    <property type="match status" value="1"/>
</dbReference>
<protein>
    <recommendedName>
        <fullName evidence="3">SpoVT-AbrB domain-containing protein</fullName>
    </recommendedName>
</protein>
<feature type="compositionally biased region" description="Basic and acidic residues" evidence="2">
    <location>
        <begin position="68"/>
        <end position="90"/>
    </location>
</feature>
<gene>
    <name evidence="4" type="ORF">AVDCRST_MAG82-645</name>
</gene>
<dbReference type="NCBIfam" id="TIGR01439">
    <property type="entry name" value="lp_hng_hel_AbrB"/>
    <property type="match status" value="1"/>
</dbReference>
<dbReference type="SMART" id="SM00966">
    <property type="entry name" value="SpoVT_AbrB"/>
    <property type="match status" value="1"/>
</dbReference>
<sequence>MSKETFLIKATLTSKGQVTIPKGVRDRLGLRTGDRLAFEFEGNSVRLTVEKGKGLEDLKGSLPATREYPGKEAERRAAREHAARDVLGEP</sequence>
<evidence type="ECO:0000256" key="1">
    <source>
        <dbReference type="PROSITE-ProRule" id="PRU01076"/>
    </source>
</evidence>
<keyword evidence="1" id="KW-0238">DNA-binding</keyword>
<organism evidence="4">
    <name type="scientific">uncultured Rubrobacteraceae bacterium</name>
    <dbReference type="NCBI Taxonomy" id="349277"/>
    <lineage>
        <taxon>Bacteria</taxon>
        <taxon>Bacillati</taxon>
        <taxon>Actinomycetota</taxon>
        <taxon>Rubrobacteria</taxon>
        <taxon>Rubrobacterales</taxon>
        <taxon>Rubrobacteraceae</taxon>
        <taxon>environmental samples</taxon>
    </lineage>
</organism>
<dbReference type="EMBL" id="CADCVA010000086">
    <property type="protein sequence ID" value="CAA9408529.1"/>
    <property type="molecule type" value="Genomic_DNA"/>
</dbReference>
<accession>A0A6J4P9U0</accession>